<sequence>MSPVQRSSCPVPHRGRASAGLRHTSAYGLASVPSAWWPRAQLAFKDSMVHEILQFTPSIAFPYVLHRCESRDIHCRESCDSCVISFLRAGVRRPGGATARAEGRDVLGASCAGCGVKSSHPLPLPPRSPLPTHAPRFSVFAAGLDNDPSVGSRTKILL</sequence>
<evidence type="ECO:0000313" key="1">
    <source>
        <dbReference type="EMBL" id="KAH7681713.1"/>
    </source>
</evidence>
<dbReference type="Proteomes" id="UP000827976">
    <property type="component" value="Chromosome 5"/>
</dbReference>
<comment type="caution">
    <text evidence="1">The sequence shown here is derived from an EMBL/GenBank/DDBJ whole genome shotgun (WGS) entry which is preliminary data.</text>
</comment>
<organism evidence="1 2">
    <name type="scientific">Dioscorea alata</name>
    <name type="common">Purple yam</name>
    <dbReference type="NCBI Taxonomy" id="55571"/>
    <lineage>
        <taxon>Eukaryota</taxon>
        <taxon>Viridiplantae</taxon>
        <taxon>Streptophyta</taxon>
        <taxon>Embryophyta</taxon>
        <taxon>Tracheophyta</taxon>
        <taxon>Spermatophyta</taxon>
        <taxon>Magnoliopsida</taxon>
        <taxon>Liliopsida</taxon>
        <taxon>Dioscoreales</taxon>
        <taxon>Dioscoreaceae</taxon>
        <taxon>Dioscorea</taxon>
    </lineage>
</organism>
<keyword evidence="2" id="KW-1185">Reference proteome</keyword>
<accession>A0ACB7W2L6</accession>
<evidence type="ECO:0000313" key="2">
    <source>
        <dbReference type="Proteomes" id="UP000827976"/>
    </source>
</evidence>
<dbReference type="EMBL" id="CM037015">
    <property type="protein sequence ID" value="KAH7681713.1"/>
    <property type="molecule type" value="Genomic_DNA"/>
</dbReference>
<reference evidence="2" key="1">
    <citation type="journal article" date="2022" name="Nat. Commun.">
        <title>Chromosome evolution and the genetic basis of agronomically important traits in greater yam.</title>
        <authorList>
            <person name="Bredeson J.V."/>
            <person name="Lyons J.B."/>
            <person name="Oniyinde I.O."/>
            <person name="Okereke N.R."/>
            <person name="Kolade O."/>
            <person name="Nnabue I."/>
            <person name="Nwadili C.O."/>
            <person name="Hribova E."/>
            <person name="Parker M."/>
            <person name="Nwogha J."/>
            <person name="Shu S."/>
            <person name="Carlson J."/>
            <person name="Kariba R."/>
            <person name="Muthemba S."/>
            <person name="Knop K."/>
            <person name="Barton G.J."/>
            <person name="Sherwood A.V."/>
            <person name="Lopez-Montes A."/>
            <person name="Asiedu R."/>
            <person name="Jamnadass R."/>
            <person name="Muchugi A."/>
            <person name="Goodstein D."/>
            <person name="Egesi C.N."/>
            <person name="Featherston J."/>
            <person name="Asfaw A."/>
            <person name="Simpson G.G."/>
            <person name="Dolezel J."/>
            <person name="Hendre P.S."/>
            <person name="Van Deynze A."/>
            <person name="Kumar P.L."/>
            <person name="Obidiegwu J.E."/>
            <person name="Bhattacharjee R."/>
            <person name="Rokhsar D.S."/>
        </authorList>
    </citation>
    <scope>NUCLEOTIDE SEQUENCE [LARGE SCALE GENOMIC DNA]</scope>
    <source>
        <strain evidence="2">cv. TDa95/00328</strain>
    </source>
</reference>
<proteinExistence type="predicted"/>
<gene>
    <name evidence="1" type="ORF">IHE45_05G074700</name>
</gene>
<protein>
    <submittedName>
        <fullName evidence="1">Uncharacterized protein</fullName>
    </submittedName>
</protein>
<name>A0ACB7W2L6_DIOAL</name>